<dbReference type="InterPro" id="IPR006015">
    <property type="entry name" value="Universal_stress_UspA"/>
</dbReference>
<feature type="domain" description="UspA" evidence="2">
    <location>
        <begin position="156"/>
        <end position="278"/>
    </location>
</feature>
<dbReference type="PRINTS" id="PR01438">
    <property type="entry name" value="UNVRSLSTRESS"/>
</dbReference>
<dbReference type="OrthoDB" id="9804721at2"/>
<organism evidence="3">
    <name type="scientific">Chelativorans sp. (strain BNC1)</name>
    <dbReference type="NCBI Taxonomy" id="266779"/>
    <lineage>
        <taxon>Bacteria</taxon>
        <taxon>Pseudomonadati</taxon>
        <taxon>Pseudomonadota</taxon>
        <taxon>Alphaproteobacteria</taxon>
        <taxon>Hyphomicrobiales</taxon>
        <taxon>Phyllobacteriaceae</taxon>
        <taxon>Chelativorans</taxon>
    </lineage>
</organism>
<dbReference type="eggNOG" id="COG0589">
    <property type="taxonomic scope" value="Bacteria"/>
</dbReference>
<evidence type="ECO:0000259" key="2">
    <source>
        <dbReference type="Pfam" id="PF00582"/>
    </source>
</evidence>
<evidence type="ECO:0000256" key="1">
    <source>
        <dbReference type="ARBA" id="ARBA00008791"/>
    </source>
</evidence>
<sequence>MTYKTMLVILQNRTDAPRVLDFALPMAARHGSHVIGLHAEAIPMPVVSPLGGSIVEMTPAFQEDALERHKELKTFFRERAEAEGVAYEWRSFDNVSGDSAVSGIESARTADLVIAQQNDPNAESVRMSDVETLLFNTGRPLLLVPYTFSGRSSPFGQVLLAWNGSKEAARAAFDALPLMREAGKVEVLSVDARDTMDQDAAMAGSAIAQALARHGIDVTLKAEPSDGRSHGDVIANRLAESGADLLVMGAFGRSRLSEFVFGGVTRGTLRSMVTPTLLSH</sequence>
<evidence type="ECO:0000313" key="3">
    <source>
        <dbReference type="EMBL" id="ABG62735.1"/>
    </source>
</evidence>
<dbReference type="PANTHER" id="PTHR46268">
    <property type="entry name" value="STRESS RESPONSE PROTEIN NHAX"/>
    <property type="match status" value="1"/>
</dbReference>
<reference evidence="3" key="1">
    <citation type="submission" date="2006-06" db="EMBL/GenBank/DDBJ databases">
        <title>Complete sequence of chromosome of Chelativorans sp. BNC1.</title>
        <authorList>
            <consortium name="US DOE Joint Genome Institute"/>
            <person name="Copeland A."/>
            <person name="Lucas S."/>
            <person name="Lapidus A."/>
            <person name="Barry K."/>
            <person name="Detter J.C."/>
            <person name="Glavina del Rio T."/>
            <person name="Hammon N."/>
            <person name="Israni S."/>
            <person name="Dalin E."/>
            <person name="Tice H."/>
            <person name="Pitluck S."/>
            <person name="Chertkov O."/>
            <person name="Brettin T."/>
            <person name="Bruce D."/>
            <person name="Han C."/>
            <person name="Tapia R."/>
            <person name="Gilna P."/>
            <person name="Schmutz J."/>
            <person name="Larimer F."/>
            <person name="Land M."/>
            <person name="Hauser L."/>
            <person name="Kyrpides N."/>
            <person name="Mikhailova N."/>
            <person name="Richardson P."/>
        </authorList>
    </citation>
    <scope>NUCLEOTIDE SEQUENCE</scope>
    <source>
        <strain evidence="3">BNC1</strain>
    </source>
</reference>
<comment type="similarity">
    <text evidence="1">Belongs to the universal stress protein A family.</text>
</comment>
<name>Q11IP0_CHESB</name>
<dbReference type="Pfam" id="PF00582">
    <property type="entry name" value="Usp"/>
    <property type="match status" value="1"/>
</dbReference>
<protein>
    <submittedName>
        <fullName evidence="3">UspA</fullName>
    </submittedName>
</protein>
<accession>Q11IP0</accession>
<dbReference type="CDD" id="cd00293">
    <property type="entry name" value="USP-like"/>
    <property type="match status" value="1"/>
</dbReference>
<dbReference type="PANTHER" id="PTHR46268:SF15">
    <property type="entry name" value="UNIVERSAL STRESS PROTEIN HP_0031"/>
    <property type="match status" value="1"/>
</dbReference>
<proteinExistence type="inferred from homology"/>
<gene>
    <name evidence="3" type="ordered locus">Meso_1339</name>
</gene>
<dbReference type="InterPro" id="IPR006016">
    <property type="entry name" value="UspA"/>
</dbReference>
<dbReference type="EMBL" id="CP000390">
    <property type="protein sequence ID" value="ABG62735.1"/>
    <property type="molecule type" value="Genomic_DNA"/>
</dbReference>
<dbReference type="KEGG" id="mes:Meso_1339"/>
<dbReference type="SUPFAM" id="SSF52402">
    <property type="entry name" value="Adenine nucleotide alpha hydrolases-like"/>
    <property type="match status" value="2"/>
</dbReference>
<dbReference type="AlphaFoldDB" id="Q11IP0"/>
<dbReference type="STRING" id="266779.Meso_1339"/>
<dbReference type="HOGENOM" id="CLU_049301_5_2_5"/>
<dbReference type="Gene3D" id="3.40.50.12370">
    <property type="match status" value="1"/>
</dbReference>